<evidence type="ECO:0000256" key="6">
    <source>
        <dbReference type="ARBA" id="ARBA00023295"/>
    </source>
</evidence>
<feature type="chain" id="PRO_5045012048" description="Glucanase" evidence="9">
    <location>
        <begin position="25"/>
        <end position="353"/>
    </location>
</feature>
<dbReference type="Gene3D" id="3.20.20.40">
    <property type="entry name" value="1, 4-beta cellobiohydrolase"/>
    <property type="match status" value="1"/>
</dbReference>
<evidence type="ECO:0000256" key="3">
    <source>
        <dbReference type="ARBA" id="ARBA00023001"/>
    </source>
</evidence>
<keyword evidence="5 9" id="KW-0119">Carbohydrate metabolism</keyword>
<evidence type="ECO:0000256" key="2">
    <source>
        <dbReference type="ARBA" id="ARBA00022801"/>
    </source>
</evidence>
<sequence length="353" mass="37361">MRTTTPSISRLGIVAAITAFVALAASGCAAPSAGTGPESSASPTPTHSAGEKTSSQIFPGGPFLDPRSEAMVVEQQLVAKGEKEKARKIAEISRQPTAIWLGEWLTEEKMPAVLGEYAAEARADGTTLVFVVYAIPNRDCGGLSAGGHESDDYAGWVRALAEQLRGTGAVMIVEPDSLAMLKAEKCASERETRPGLIKGAVDAFTEAGLTSYLDAGNNNWVPEKQMAELLTEAGVAGARGFFTNVSNFYRVDEEREYAEALSAMIGDKRFVIDVSRNGNGWKGDWCNPTGAALGQPPVVTTSESTNLDALLWIKHPGVSDGACNGGPKAGQWWEQQALDLVDNRPAATDKKSD</sequence>
<feature type="compositionally biased region" description="Polar residues" evidence="10">
    <location>
        <begin position="38"/>
        <end position="57"/>
    </location>
</feature>
<evidence type="ECO:0000256" key="10">
    <source>
        <dbReference type="SAM" id="MobiDB-lite"/>
    </source>
</evidence>
<dbReference type="PANTHER" id="PTHR34876:SF4">
    <property type="entry name" value="1,4-BETA-D-GLUCAN CELLOBIOHYDROLASE C-RELATED"/>
    <property type="match status" value="1"/>
</dbReference>
<dbReference type="PROSITE" id="PS00655">
    <property type="entry name" value="GLYCOSYL_HYDROL_F6_1"/>
    <property type="match status" value="1"/>
</dbReference>
<dbReference type="InterPro" id="IPR001524">
    <property type="entry name" value="Glyco_hydro_6_CS"/>
</dbReference>
<proteinExistence type="inferred from homology"/>
<keyword evidence="12" id="KW-1185">Reference proteome</keyword>
<evidence type="ECO:0000256" key="8">
    <source>
        <dbReference type="PROSITE-ProRule" id="PRU10056"/>
    </source>
</evidence>
<evidence type="ECO:0000313" key="11">
    <source>
        <dbReference type="EMBL" id="MET4580936.1"/>
    </source>
</evidence>
<gene>
    <name evidence="11" type="ORF">ABIE21_000426</name>
</gene>
<dbReference type="PROSITE" id="PS51257">
    <property type="entry name" value="PROKAR_LIPOPROTEIN"/>
    <property type="match status" value="1"/>
</dbReference>
<dbReference type="GO" id="GO:0008810">
    <property type="term" value="F:cellulase activity"/>
    <property type="evidence" value="ECO:0007669"/>
    <property type="project" value="UniProtKB-EC"/>
</dbReference>
<dbReference type="PANTHER" id="PTHR34876">
    <property type="match status" value="1"/>
</dbReference>
<evidence type="ECO:0000256" key="7">
    <source>
        <dbReference type="ARBA" id="ARBA00023326"/>
    </source>
</evidence>
<dbReference type="SUPFAM" id="SSF51989">
    <property type="entry name" value="Glycosyl hydrolases family 6, cellulases"/>
    <property type="match status" value="1"/>
</dbReference>
<evidence type="ECO:0000256" key="4">
    <source>
        <dbReference type="ARBA" id="ARBA00023157"/>
    </source>
</evidence>
<keyword evidence="2 9" id="KW-0378">Hydrolase</keyword>
<feature type="signal peptide" evidence="9">
    <location>
        <begin position="1"/>
        <end position="24"/>
    </location>
</feature>
<accession>A0ABV2QIR9</accession>
<comment type="similarity">
    <text evidence="9">Belongs to the glycosyl hydrolase family 6.</text>
</comment>
<evidence type="ECO:0000256" key="9">
    <source>
        <dbReference type="RuleBase" id="RU361186"/>
    </source>
</evidence>
<reference evidence="11 12" key="1">
    <citation type="submission" date="2024-06" db="EMBL/GenBank/DDBJ databases">
        <title>Sorghum-associated microbial communities from plants grown in Nebraska, USA.</title>
        <authorList>
            <person name="Schachtman D."/>
        </authorList>
    </citation>
    <scope>NUCLEOTIDE SEQUENCE [LARGE SCALE GENOMIC DNA]</scope>
    <source>
        <strain evidence="11 12">2857</strain>
    </source>
</reference>
<organism evidence="11 12">
    <name type="scientific">Conyzicola nivalis</name>
    <dbReference type="NCBI Taxonomy" id="1477021"/>
    <lineage>
        <taxon>Bacteria</taxon>
        <taxon>Bacillati</taxon>
        <taxon>Actinomycetota</taxon>
        <taxon>Actinomycetes</taxon>
        <taxon>Micrococcales</taxon>
        <taxon>Microbacteriaceae</taxon>
        <taxon>Conyzicola</taxon>
    </lineage>
</organism>
<evidence type="ECO:0000313" key="12">
    <source>
        <dbReference type="Proteomes" id="UP001549257"/>
    </source>
</evidence>
<dbReference type="EMBL" id="JBEPSJ010000001">
    <property type="protein sequence ID" value="MET4580936.1"/>
    <property type="molecule type" value="Genomic_DNA"/>
</dbReference>
<dbReference type="InterPro" id="IPR036434">
    <property type="entry name" value="Beta_cellobiohydrolase_sf"/>
</dbReference>
<dbReference type="Pfam" id="PF01341">
    <property type="entry name" value="Glyco_hydro_6"/>
    <property type="match status" value="1"/>
</dbReference>
<keyword evidence="3 9" id="KW-0136">Cellulose degradation</keyword>
<dbReference type="PRINTS" id="PR00733">
    <property type="entry name" value="GLHYDRLASE6"/>
</dbReference>
<name>A0ABV2QIR9_9MICO</name>
<feature type="active site" evidence="8">
    <location>
        <position position="139"/>
    </location>
</feature>
<protein>
    <recommendedName>
        <fullName evidence="9">Glucanase</fullName>
        <ecNumber evidence="9">3.2.1.-</ecNumber>
    </recommendedName>
</protein>
<dbReference type="EC" id="3.2.1.-" evidence="9"/>
<keyword evidence="1 9" id="KW-0732">Signal</keyword>
<evidence type="ECO:0000256" key="1">
    <source>
        <dbReference type="ARBA" id="ARBA00022729"/>
    </source>
</evidence>
<dbReference type="InterPro" id="IPR016288">
    <property type="entry name" value="Beta_cellobiohydrolase"/>
</dbReference>
<keyword evidence="6 9" id="KW-0326">Glycosidase</keyword>
<dbReference type="PIRSF" id="PIRSF001100">
    <property type="entry name" value="Beta_cellobiohydrolase"/>
    <property type="match status" value="1"/>
</dbReference>
<dbReference type="Proteomes" id="UP001549257">
    <property type="component" value="Unassembled WGS sequence"/>
</dbReference>
<comment type="caution">
    <text evidence="11">The sequence shown here is derived from an EMBL/GenBank/DDBJ whole genome shotgun (WGS) entry which is preliminary data.</text>
</comment>
<keyword evidence="7 9" id="KW-0624">Polysaccharide degradation</keyword>
<keyword evidence="4" id="KW-1015">Disulfide bond</keyword>
<feature type="region of interest" description="Disordered" evidence="10">
    <location>
        <begin position="31"/>
        <end position="61"/>
    </location>
</feature>
<evidence type="ECO:0000256" key="5">
    <source>
        <dbReference type="ARBA" id="ARBA00023277"/>
    </source>
</evidence>